<organism evidence="2">
    <name type="scientific">Anguilla anguilla</name>
    <name type="common">European freshwater eel</name>
    <name type="synonym">Muraena anguilla</name>
    <dbReference type="NCBI Taxonomy" id="7936"/>
    <lineage>
        <taxon>Eukaryota</taxon>
        <taxon>Metazoa</taxon>
        <taxon>Chordata</taxon>
        <taxon>Craniata</taxon>
        <taxon>Vertebrata</taxon>
        <taxon>Euteleostomi</taxon>
        <taxon>Actinopterygii</taxon>
        <taxon>Neopterygii</taxon>
        <taxon>Teleostei</taxon>
        <taxon>Anguilliformes</taxon>
        <taxon>Anguillidae</taxon>
        <taxon>Anguilla</taxon>
    </lineage>
</organism>
<reference evidence="2" key="2">
    <citation type="journal article" date="2015" name="Fish Shellfish Immunol.">
        <title>Early steps in the European eel (Anguilla anguilla)-Vibrio vulnificus interaction in the gills: Role of the RtxA13 toxin.</title>
        <authorList>
            <person name="Callol A."/>
            <person name="Pajuelo D."/>
            <person name="Ebbesson L."/>
            <person name="Teles M."/>
            <person name="MacKenzie S."/>
            <person name="Amaro C."/>
        </authorList>
    </citation>
    <scope>NUCLEOTIDE SEQUENCE</scope>
</reference>
<sequence length="39" mass="4502">MITPPLQHWDAPRTALSKTQSRSHAKQEATVFNFPVWSH</sequence>
<evidence type="ECO:0000256" key="1">
    <source>
        <dbReference type="SAM" id="MobiDB-lite"/>
    </source>
</evidence>
<accession>A0A0E9ULS2</accession>
<reference evidence="2" key="1">
    <citation type="submission" date="2014-11" db="EMBL/GenBank/DDBJ databases">
        <authorList>
            <person name="Amaro Gonzalez C."/>
        </authorList>
    </citation>
    <scope>NUCLEOTIDE SEQUENCE</scope>
</reference>
<evidence type="ECO:0000313" key="2">
    <source>
        <dbReference type="EMBL" id="JAH66711.1"/>
    </source>
</evidence>
<protein>
    <submittedName>
        <fullName evidence="2">Uncharacterized protein</fullName>
    </submittedName>
</protein>
<dbReference type="EMBL" id="GBXM01041866">
    <property type="protein sequence ID" value="JAH66711.1"/>
    <property type="molecule type" value="Transcribed_RNA"/>
</dbReference>
<feature type="region of interest" description="Disordered" evidence="1">
    <location>
        <begin position="1"/>
        <end position="26"/>
    </location>
</feature>
<proteinExistence type="predicted"/>
<name>A0A0E9ULS2_ANGAN</name>
<dbReference type="AlphaFoldDB" id="A0A0E9ULS2"/>